<dbReference type="InterPro" id="IPR036291">
    <property type="entry name" value="NAD(P)-bd_dom_sf"/>
</dbReference>
<dbReference type="EMBL" id="LT670818">
    <property type="protein sequence ID" value="SHH64612.1"/>
    <property type="molecule type" value="Genomic_DNA"/>
</dbReference>
<dbReference type="InterPro" id="IPR001509">
    <property type="entry name" value="Epimerase_deHydtase"/>
</dbReference>
<evidence type="ECO:0000313" key="2">
    <source>
        <dbReference type="EMBL" id="SHH64612.1"/>
    </source>
</evidence>
<organism evidence="2 3">
    <name type="scientific">Bradyrhizobium erythrophlei</name>
    <dbReference type="NCBI Taxonomy" id="1437360"/>
    <lineage>
        <taxon>Bacteria</taxon>
        <taxon>Pseudomonadati</taxon>
        <taxon>Pseudomonadota</taxon>
        <taxon>Alphaproteobacteria</taxon>
        <taxon>Hyphomicrobiales</taxon>
        <taxon>Nitrobacteraceae</taxon>
        <taxon>Bradyrhizobium</taxon>
    </lineage>
</organism>
<dbReference type="PANTHER" id="PTHR43245:SF13">
    <property type="entry name" value="UDP-D-APIOSE_UDP-D-XYLOSE SYNTHASE 2"/>
    <property type="match status" value="1"/>
</dbReference>
<dbReference type="Pfam" id="PF01370">
    <property type="entry name" value="Epimerase"/>
    <property type="match status" value="1"/>
</dbReference>
<dbReference type="InterPro" id="IPR050177">
    <property type="entry name" value="Lipid_A_modif_metabolic_enz"/>
</dbReference>
<name>A0A1M5UNI4_9BRAD</name>
<sequence length="313" mass="33867">MDVKLESPVAWVTGATSFLGRYVARQLNRDGFKVTGFSRRPIALASAVEWGFAAIEVGDFEPQMLKRAHRRFGAPAVVFHAIGSGSVGQAADNPTADYERTFGSAELLTEVLGQLCPATRLIYPSSAAVYGMVSEGAISESAPVNPISEYGKTKMLTEDMCRERAQIYGMQLIVARFFSVYGPWQKKLLLWDIAQRLLSGQSAITLGGTGSESRDFIHVVDAATMVVTLAQCETALGTFNIGTGRATPTMVLASKLVSAMESNAEISFTGISRPGDPMHQQADVRRLSEFGQIARVSLDQGLADYAYWIRHGG</sequence>
<dbReference type="CDD" id="cd08946">
    <property type="entry name" value="SDR_e"/>
    <property type="match status" value="1"/>
</dbReference>
<accession>A0A1M5UNI4</accession>
<feature type="domain" description="NAD-dependent epimerase/dehydratase" evidence="1">
    <location>
        <begin position="12"/>
        <end position="242"/>
    </location>
</feature>
<protein>
    <submittedName>
        <fullName evidence="2">UDP-glucose 4-epimerase</fullName>
    </submittedName>
</protein>
<gene>
    <name evidence="2" type="ORF">SAMN05444169_8544</name>
</gene>
<evidence type="ECO:0000259" key="1">
    <source>
        <dbReference type="Pfam" id="PF01370"/>
    </source>
</evidence>
<dbReference type="RefSeq" id="WP_172900079.1">
    <property type="nucleotide sequence ID" value="NZ_LT670818.1"/>
</dbReference>
<dbReference type="AlphaFoldDB" id="A0A1M5UNI4"/>
<dbReference type="Proteomes" id="UP000190675">
    <property type="component" value="Chromosome I"/>
</dbReference>
<dbReference type="Gene3D" id="3.40.50.720">
    <property type="entry name" value="NAD(P)-binding Rossmann-like Domain"/>
    <property type="match status" value="1"/>
</dbReference>
<dbReference type="SUPFAM" id="SSF51735">
    <property type="entry name" value="NAD(P)-binding Rossmann-fold domains"/>
    <property type="match status" value="1"/>
</dbReference>
<proteinExistence type="predicted"/>
<reference evidence="2 3" key="1">
    <citation type="submission" date="2016-11" db="EMBL/GenBank/DDBJ databases">
        <authorList>
            <person name="Jaros S."/>
            <person name="Januszkiewicz K."/>
            <person name="Wedrychowicz H."/>
        </authorList>
    </citation>
    <scope>NUCLEOTIDE SEQUENCE [LARGE SCALE GENOMIC DNA]</scope>
    <source>
        <strain evidence="2 3">GAS242</strain>
    </source>
</reference>
<evidence type="ECO:0000313" key="3">
    <source>
        <dbReference type="Proteomes" id="UP000190675"/>
    </source>
</evidence>
<dbReference type="PANTHER" id="PTHR43245">
    <property type="entry name" value="BIFUNCTIONAL POLYMYXIN RESISTANCE PROTEIN ARNA"/>
    <property type="match status" value="1"/>
</dbReference>